<organism evidence="2 3">
    <name type="scientific">Modicella reniformis</name>
    <dbReference type="NCBI Taxonomy" id="1440133"/>
    <lineage>
        <taxon>Eukaryota</taxon>
        <taxon>Fungi</taxon>
        <taxon>Fungi incertae sedis</taxon>
        <taxon>Mucoromycota</taxon>
        <taxon>Mortierellomycotina</taxon>
        <taxon>Mortierellomycetes</taxon>
        <taxon>Mortierellales</taxon>
        <taxon>Mortierellaceae</taxon>
        <taxon>Modicella</taxon>
    </lineage>
</organism>
<feature type="region of interest" description="Disordered" evidence="1">
    <location>
        <begin position="16"/>
        <end position="107"/>
    </location>
</feature>
<proteinExistence type="predicted"/>
<evidence type="ECO:0000313" key="2">
    <source>
        <dbReference type="EMBL" id="KAF9969164.1"/>
    </source>
</evidence>
<protein>
    <submittedName>
        <fullName evidence="2">Uncharacterized protein</fullName>
    </submittedName>
</protein>
<keyword evidence="3" id="KW-1185">Reference proteome</keyword>
<reference evidence="2" key="1">
    <citation type="journal article" date="2020" name="Fungal Divers.">
        <title>Resolving the Mortierellaceae phylogeny through synthesis of multi-gene phylogenetics and phylogenomics.</title>
        <authorList>
            <person name="Vandepol N."/>
            <person name="Liber J."/>
            <person name="Desiro A."/>
            <person name="Na H."/>
            <person name="Kennedy M."/>
            <person name="Barry K."/>
            <person name="Grigoriev I.V."/>
            <person name="Miller A.N."/>
            <person name="O'Donnell K."/>
            <person name="Stajich J.E."/>
            <person name="Bonito G."/>
        </authorList>
    </citation>
    <scope>NUCLEOTIDE SEQUENCE</scope>
    <source>
        <strain evidence="2">MES-2147</strain>
    </source>
</reference>
<comment type="caution">
    <text evidence="2">The sequence shown here is derived from an EMBL/GenBank/DDBJ whole genome shotgun (WGS) entry which is preliminary data.</text>
</comment>
<accession>A0A9P6M7N0</accession>
<dbReference type="Proteomes" id="UP000749646">
    <property type="component" value="Unassembled WGS sequence"/>
</dbReference>
<sequence length="107" mass="11502">MTLYAKKTIATLASPVTPHSTFPAWSPSASTPLISSSSAASRTAASPATTSDVEPLPQRPTTSPPRKRDLPFVVFSPSKSQRRDSKSSMSSMDYDRLLMQDADDDLA</sequence>
<evidence type="ECO:0000256" key="1">
    <source>
        <dbReference type="SAM" id="MobiDB-lite"/>
    </source>
</evidence>
<name>A0A9P6M7N0_9FUNG</name>
<gene>
    <name evidence="2" type="ORF">BGZ65_012202</name>
</gene>
<feature type="compositionally biased region" description="Low complexity" evidence="1">
    <location>
        <begin position="26"/>
        <end position="51"/>
    </location>
</feature>
<feature type="non-terminal residue" evidence="2">
    <location>
        <position position="107"/>
    </location>
</feature>
<dbReference type="AlphaFoldDB" id="A0A9P6M7N0"/>
<evidence type="ECO:0000313" key="3">
    <source>
        <dbReference type="Proteomes" id="UP000749646"/>
    </source>
</evidence>
<dbReference type="EMBL" id="JAAAHW010005307">
    <property type="protein sequence ID" value="KAF9969164.1"/>
    <property type="molecule type" value="Genomic_DNA"/>
</dbReference>